<sequence length="508" mass="56476">MGLFDLPQELVDEIFDLAYPEEDLNYVNWEQWDSAEMEKKRNDSSYELRPFPQPKVYQFFISKRFLPEASRAWPPPSISSVLSNFTSIPLVISSVSPNFASTLPDVIHLQSNVTASQLCVVAFILPNISDEQSDIVSAWSDFTSLLSSIPSLFTLGRPHITRSQYNITCERACREITLTRSDIPQGRLCDYEAYASAPKSPQQGAESPVYSPTIPMPYNPVGIPEHSSMPLELTKVLSNITLLLWRLAIALSDINQHHIAEHIGHLVDASERLTGPWKELDAGDIPGSVEEIIRLAVNNPKNFLGWLEKTKKPKTEVTDDAEKICEQDSSTTVNASRGLDTDVPFLDIAQSRQNSFEGSSLTEKAEIKTPNNGRKRRIDSSDTIDDNPIYNNADFPPLSPVKQGDGAGRRGGKQNGESWLPLTRAGELDSAASEIQDAIQSTLIVMGWPKSAKHANIAGYVAFMVLMGKDEEHVRNELIGAALGVSRYDATVDDLVRWLFRHVKLLEV</sequence>
<organism evidence="2 3">
    <name type="scientific">Zymoseptoria brevis</name>
    <dbReference type="NCBI Taxonomy" id="1047168"/>
    <lineage>
        <taxon>Eukaryota</taxon>
        <taxon>Fungi</taxon>
        <taxon>Dikarya</taxon>
        <taxon>Ascomycota</taxon>
        <taxon>Pezizomycotina</taxon>
        <taxon>Dothideomycetes</taxon>
        <taxon>Dothideomycetidae</taxon>
        <taxon>Mycosphaerellales</taxon>
        <taxon>Mycosphaerellaceae</taxon>
        <taxon>Zymoseptoria</taxon>
    </lineage>
</organism>
<evidence type="ECO:0000313" key="3">
    <source>
        <dbReference type="Proteomes" id="UP000033647"/>
    </source>
</evidence>
<dbReference type="Proteomes" id="UP000033647">
    <property type="component" value="Unassembled WGS sequence"/>
</dbReference>
<keyword evidence="3" id="KW-1185">Reference proteome</keyword>
<reference evidence="2 3" key="1">
    <citation type="submission" date="2015-03" db="EMBL/GenBank/DDBJ databases">
        <title>RNA-seq based gene annotation and comparative genomics of four Zymoseptoria species reveal species-specific pathogenicity related genes and transposable element activity.</title>
        <authorList>
            <person name="Grandaubert J."/>
            <person name="Bhattacharyya A."/>
            <person name="Stukenbrock E.H."/>
        </authorList>
    </citation>
    <scope>NUCLEOTIDE SEQUENCE [LARGE SCALE GENOMIC DNA]</scope>
    <source>
        <strain evidence="2 3">Zb18110</strain>
    </source>
</reference>
<evidence type="ECO:0000256" key="1">
    <source>
        <dbReference type="SAM" id="MobiDB-lite"/>
    </source>
</evidence>
<feature type="region of interest" description="Disordered" evidence="1">
    <location>
        <begin position="354"/>
        <end position="419"/>
    </location>
</feature>
<proteinExistence type="predicted"/>
<comment type="caution">
    <text evidence="2">The sequence shown here is derived from an EMBL/GenBank/DDBJ whole genome shotgun (WGS) entry which is preliminary data.</text>
</comment>
<evidence type="ECO:0000313" key="2">
    <source>
        <dbReference type="EMBL" id="KJX94562.1"/>
    </source>
</evidence>
<name>A0A0F4GC31_9PEZI</name>
<dbReference type="OrthoDB" id="3834359at2759"/>
<dbReference type="STRING" id="1047168.A0A0F4GC31"/>
<gene>
    <name evidence="2" type="ORF">TI39_contig4175g00014</name>
</gene>
<protein>
    <submittedName>
        <fullName evidence="2">Uncharacterized protein</fullName>
    </submittedName>
</protein>
<accession>A0A0F4GC31</accession>
<dbReference type="AlphaFoldDB" id="A0A0F4GC31"/>
<dbReference type="EMBL" id="LAFY01004134">
    <property type="protein sequence ID" value="KJX94562.1"/>
    <property type="molecule type" value="Genomic_DNA"/>
</dbReference>